<evidence type="ECO:0000313" key="1">
    <source>
        <dbReference type="EMBL" id="MBB5706343.1"/>
    </source>
</evidence>
<keyword evidence="2" id="KW-1185">Reference proteome</keyword>
<dbReference type="EMBL" id="JACIJH010000003">
    <property type="protein sequence ID" value="MBB5706343.1"/>
    <property type="molecule type" value="Genomic_DNA"/>
</dbReference>
<protein>
    <submittedName>
        <fullName evidence="1">Uncharacterized protein</fullName>
    </submittedName>
</protein>
<name>A0A7W9B4Z0_9SPHN</name>
<reference evidence="1 2" key="1">
    <citation type="submission" date="2020-08" db="EMBL/GenBank/DDBJ databases">
        <title>Genomic Encyclopedia of Type Strains, Phase IV (KMG-IV): sequencing the most valuable type-strain genomes for metagenomic binning, comparative biology and taxonomic classification.</title>
        <authorList>
            <person name="Goeker M."/>
        </authorList>
    </citation>
    <scope>NUCLEOTIDE SEQUENCE [LARGE SCALE GENOMIC DNA]</scope>
    <source>
        <strain evidence="1 2">DSM 27163</strain>
    </source>
</reference>
<proteinExistence type="predicted"/>
<dbReference type="Proteomes" id="UP000537161">
    <property type="component" value="Unassembled WGS sequence"/>
</dbReference>
<organism evidence="1 2">
    <name type="scientific">Sphingopyxis panaciterrulae</name>
    <dbReference type="NCBI Taxonomy" id="462372"/>
    <lineage>
        <taxon>Bacteria</taxon>
        <taxon>Pseudomonadati</taxon>
        <taxon>Pseudomonadota</taxon>
        <taxon>Alphaproteobacteria</taxon>
        <taxon>Sphingomonadales</taxon>
        <taxon>Sphingomonadaceae</taxon>
        <taxon>Sphingopyxis</taxon>
    </lineage>
</organism>
<gene>
    <name evidence="1" type="ORF">FHR21_001687</name>
</gene>
<comment type="caution">
    <text evidence="1">The sequence shown here is derived from an EMBL/GenBank/DDBJ whole genome shotgun (WGS) entry which is preliminary data.</text>
</comment>
<evidence type="ECO:0000313" key="2">
    <source>
        <dbReference type="Proteomes" id="UP000537161"/>
    </source>
</evidence>
<sequence length="671" mass="72943">MQGGAIPVPSRRSLGRCSTSSTIFPATRANMTRIEDLSPEELKAEFFRSAIVKLPEEVASAMLRDPAVLAILGLPQGEFVQLWGERFERKAMFDALRSLVRGETVNLSSCDGATTAEEARLDADGSAILRSGSEGLRFQHVKLFSDNGAERASVIDEIAATGELAVDREMAWRAAAEQWPFDDDLFIALQGEVDAAPEAIYREMTQGISNGTAIFDDLVPVEVEHYASLLGVWPLPGTLGAYRAAWLDMAQSLDKARLCRLLRLSGPFAAMQSGLVATASDGLDPPERFEIANFLASRADPFSAGAAFEVASRNLDDAAMRELANDLVGRICNYQHPMYEIAGPALEAALAITVSLTARDRTFDGWPLYAKRLALILHASHLLRMFRAASVDPAKLAEEIGKRFGSQARLAGLCDIREAPVFQFHYLGAGLIQAMLIDRVTEAISRMEAASRPEEWIAERDKAVGDVVESGRGLFLVAAGALDEFEDGWTGLSELETKFADENLERLRNETASPVLLNELVKIAVAFEVSPDRRSDIGAAIVAALTRFTDPADHLMAAEFGLQIAARWRDRDMADHIVGLLLAAVQKAELPDSGASARYTMLAAATAADHTEWLNRVAQTAQSFALSHQPGNGLQNLRRAINLLCDFDSDLAPKLASAKSFAMLAYDRFDG</sequence>
<accession>A0A7W9B4Z0</accession>
<dbReference type="RefSeq" id="WP_184097130.1">
    <property type="nucleotide sequence ID" value="NZ_JACIJH010000003.1"/>
</dbReference>
<dbReference type="AlphaFoldDB" id="A0A7W9B4Z0"/>